<dbReference type="Proteomes" id="UP001515480">
    <property type="component" value="Unassembled WGS sequence"/>
</dbReference>
<keyword evidence="3" id="KW-1185">Reference proteome</keyword>
<evidence type="ECO:0000313" key="2">
    <source>
        <dbReference type="EMBL" id="KAL1507997.1"/>
    </source>
</evidence>
<reference evidence="2 3" key="1">
    <citation type="journal article" date="2024" name="Science">
        <title>Giant polyketide synthase enzymes in the biosynthesis of giant marine polyether toxins.</title>
        <authorList>
            <person name="Fallon T.R."/>
            <person name="Shende V.V."/>
            <person name="Wierzbicki I.H."/>
            <person name="Pendleton A.L."/>
            <person name="Watervoot N.F."/>
            <person name="Auber R.P."/>
            <person name="Gonzalez D.J."/>
            <person name="Wisecaver J.H."/>
            <person name="Moore B.S."/>
        </authorList>
    </citation>
    <scope>NUCLEOTIDE SEQUENCE [LARGE SCALE GENOMIC DNA]</scope>
    <source>
        <strain evidence="2 3">12B1</strain>
    </source>
</reference>
<proteinExistence type="predicted"/>
<comment type="caution">
    <text evidence="2">The sequence shown here is derived from an EMBL/GenBank/DDBJ whole genome shotgun (WGS) entry which is preliminary data.</text>
</comment>
<accession>A0AB34IVG9</accession>
<dbReference type="AlphaFoldDB" id="A0AB34IVG9"/>
<protein>
    <submittedName>
        <fullName evidence="2">Uncharacterized protein</fullName>
    </submittedName>
</protein>
<gene>
    <name evidence="2" type="ORF">AB1Y20_007597</name>
</gene>
<dbReference type="EMBL" id="JBGBPQ010000017">
    <property type="protein sequence ID" value="KAL1507997.1"/>
    <property type="molecule type" value="Genomic_DNA"/>
</dbReference>
<evidence type="ECO:0000256" key="1">
    <source>
        <dbReference type="SAM" id="MobiDB-lite"/>
    </source>
</evidence>
<name>A0AB34IVG9_PRYPA</name>
<evidence type="ECO:0000313" key="3">
    <source>
        <dbReference type="Proteomes" id="UP001515480"/>
    </source>
</evidence>
<organism evidence="2 3">
    <name type="scientific">Prymnesium parvum</name>
    <name type="common">Toxic golden alga</name>
    <dbReference type="NCBI Taxonomy" id="97485"/>
    <lineage>
        <taxon>Eukaryota</taxon>
        <taxon>Haptista</taxon>
        <taxon>Haptophyta</taxon>
        <taxon>Prymnesiophyceae</taxon>
        <taxon>Prymnesiales</taxon>
        <taxon>Prymnesiaceae</taxon>
        <taxon>Prymnesium</taxon>
    </lineage>
</organism>
<feature type="region of interest" description="Disordered" evidence="1">
    <location>
        <begin position="191"/>
        <end position="211"/>
    </location>
</feature>
<sequence>MRCDLMFLGSLNVWHHTAIAAFTTAGSIREPADHESYSPGKRPDLYLPALNLALDVKTGSLFTSSATKAAAALAAHTPLAATAETFLLRAFGDPRVASKGEYSRALAAGTSVNLLITEITGARHRQAERFLRTCASAHAERYPRADDSDGAEPSFYARASALLSAACLRGLGDELRSRVLSSVSRASLRRRAPADPVRPLRPSAHKRARLS</sequence>